<feature type="domain" description="WYL" evidence="1">
    <location>
        <begin position="156"/>
        <end position="229"/>
    </location>
</feature>
<dbReference type="InterPro" id="IPR051534">
    <property type="entry name" value="CBASS_pafABC_assoc_protein"/>
</dbReference>
<dbReference type="Pfam" id="PF13280">
    <property type="entry name" value="WYL"/>
    <property type="match status" value="1"/>
</dbReference>
<gene>
    <name evidence="2" type="ORF">RSSL_00399</name>
</gene>
<accession>J7TN17</accession>
<dbReference type="PROSITE" id="PS52050">
    <property type="entry name" value="WYL"/>
    <property type="match status" value="1"/>
</dbReference>
<dbReference type="PANTHER" id="PTHR34580:SF1">
    <property type="entry name" value="PROTEIN PAFC"/>
    <property type="match status" value="1"/>
</dbReference>
<dbReference type="InterPro" id="IPR026881">
    <property type="entry name" value="WYL_dom"/>
</dbReference>
<organism evidence="2 3">
    <name type="scientific">Streptococcus salivarius K12</name>
    <dbReference type="NCBI Taxonomy" id="1200793"/>
    <lineage>
        <taxon>Bacteria</taxon>
        <taxon>Bacillati</taxon>
        <taxon>Bacillota</taxon>
        <taxon>Bacilli</taxon>
        <taxon>Lactobacillales</taxon>
        <taxon>Streptococcaceae</taxon>
        <taxon>Streptococcus</taxon>
    </lineage>
</organism>
<protein>
    <recommendedName>
        <fullName evidence="1">WYL domain-containing protein</fullName>
    </recommendedName>
</protein>
<dbReference type="PANTHER" id="PTHR34580">
    <property type="match status" value="1"/>
</dbReference>
<dbReference type="PATRIC" id="fig|1200793.3.peg.1514"/>
<evidence type="ECO:0000259" key="1">
    <source>
        <dbReference type="Pfam" id="PF13280"/>
    </source>
</evidence>
<reference evidence="2 3" key="1">
    <citation type="journal article" date="2012" name="J. Bacteriol.">
        <title>Genome Sequence of the Lantibiotic Bacteriocin Producer Streptococcus salivarius Strain K12.</title>
        <authorList>
            <person name="Barretto C."/>
            <person name="Alvarez-Martin P."/>
            <person name="Foata F."/>
            <person name="Renault P."/>
            <person name="Berger B."/>
        </authorList>
    </citation>
    <scope>NUCLEOTIDE SEQUENCE [LARGE SCALE GENOMIC DNA]</scope>
    <source>
        <strain evidence="2 3">K12</strain>
    </source>
</reference>
<evidence type="ECO:0000313" key="3">
    <source>
        <dbReference type="Proteomes" id="UP000006983"/>
    </source>
</evidence>
<evidence type="ECO:0000313" key="2">
    <source>
        <dbReference type="EMBL" id="EJO15524.1"/>
    </source>
</evidence>
<name>J7TN17_STRSL</name>
<dbReference type="AlphaFoldDB" id="J7TN17"/>
<dbReference type="Proteomes" id="UP000006983">
    <property type="component" value="Unassembled WGS sequence"/>
</dbReference>
<proteinExistence type="predicted"/>
<comment type="caution">
    <text evidence="2">The sequence shown here is derived from an EMBL/GenBank/DDBJ whole genome shotgun (WGS) entry which is preliminary data.</text>
</comment>
<keyword evidence="3" id="KW-1185">Reference proteome</keyword>
<sequence>MIIKGDFIMTASKTKRLLYFMSELEKGNDISKTDYLARFGISERTLKEDVSELKENLTELRPNMKVKYSRKYGSYHAQYEQGYGNLKYNQAVILSKILLESRALRKDEVAEIINIFVERAVDDKERRRIKRLTELELDSYQELKIYQDQDKSLLPAISAIFDAIVDQRPLSFSYRKPGEKVEEYKVFPISVIFDNHYFYCISYKLDDNFTCDYQFSEIRYFRVDRFQTIHKSENDLAFTLSPEQEARLITDEQVRYQAFSMLSGNEWARITFEYKGLYRDVLESDIPKLKLLEESTSDGVDQVRYEIETFSLLGFQKYIQRFDGDFVFLKIEAMDN</sequence>
<dbReference type="EMBL" id="ALIF01000006">
    <property type="protein sequence ID" value="EJO15524.1"/>
    <property type="molecule type" value="Genomic_DNA"/>
</dbReference>